<dbReference type="GO" id="GO:0008108">
    <property type="term" value="F:UDP-glucose:hexose-1-phosphate uridylyltransferase activity"/>
    <property type="evidence" value="ECO:0007669"/>
    <property type="project" value="InterPro"/>
</dbReference>
<evidence type="ECO:0000256" key="2">
    <source>
        <dbReference type="ARBA" id="ARBA00022695"/>
    </source>
</evidence>
<keyword evidence="2" id="KW-0548">Nucleotidyltransferase</keyword>
<dbReference type="PANTHER" id="PTHR42763">
    <property type="entry name" value="ADP-GLUCOSE PHOSPHORYLASE"/>
    <property type="match status" value="1"/>
</dbReference>
<dbReference type="InterPro" id="IPR005849">
    <property type="entry name" value="GalP_Utransf_N"/>
</dbReference>
<keyword evidence="3" id="KW-0119">Carbohydrate metabolism</keyword>
<evidence type="ECO:0000256" key="3">
    <source>
        <dbReference type="ARBA" id="ARBA00023277"/>
    </source>
</evidence>
<protein>
    <recommendedName>
        <fullName evidence="4">Galactose-1-phosphate uridyl transferase N-terminal domain-containing protein</fullName>
    </recommendedName>
</protein>
<dbReference type="AlphaFoldDB" id="X1TDW7"/>
<evidence type="ECO:0000259" key="4">
    <source>
        <dbReference type="Pfam" id="PF01087"/>
    </source>
</evidence>
<reference evidence="5" key="1">
    <citation type="journal article" date="2014" name="Front. Microbiol.">
        <title>High frequency of phylogenetically diverse reductive dehalogenase-homologous genes in deep subseafloor sedimentary metagenomes.</title>
        <authorList>
            <person name="Kawai M."/>
            <person name="Futagami T."/>
            <person name="Toyoda A."/>
            <person name="Takaki Y."/>
            <person name="Nishi S."/>
            <person name="Hori S."/>
            <person name="Arai W."/>
            <person name="Tsubouchi T."/>
            <person name="Morono Y."/>
            <person name="Uchiyama I."/>
            <person name="Ito T."/>
            <person name="Fujiyama A."/>
            <person name="Inagaki F."/>
            <person name="Takami H."/>
        </authorList>
    </citation>
    <scope>NUCLEOTIDE SEQUENCE</scope>
    <source>
        <strain evidence="5">Expedition CK06-06</strain>
    </source>
</reference>
<dbReference type="InterPro" id="IPR053177">
    <property type="entry name" value="ADP-glucose_phosphorylase"/>
</dbReference>
<dbReference type="PANTHER" id="PTHR42763:SF2">
    <property type="entry name" value="ADP-GLUCOSE PHOSPHORYLASE"/>
    <property type="match status" value="1"/>
</dbReference>
<sequence>MPNRFAALTPEGDITRREEGHFSHRMGGFGAHEVIIETPSHNTPMALMSYEQVEKVLIAYQERYNALKKNRQLKFITIFKNQGWASGTSLAHPHSQLVATPIMTPYYRRRFDIAMDYYA</sequence>
<feature type="domain" description="Galactose-1-phosphate uridyl transferase N-terminal" evidence="4">
    <location>
        <begin position="3"/>
        <end position="101"/>
    </location>
</feature>
<feature type="non-terminal residue" evidence="5">
    <location>
        <position position="119"/>
    </location>
</feature>
<name>X1TDW7_9ZZZZ</name>
<gene>
    <name evidence="5" type="ORF">S12H4_50053</name>
</gene>
<comment type="caution">
    <text evidence="5">The sequence shown here is derived from an EMBL/GenBank/DDBJ whole genome shotgun (WGS) entry which is preliminary data.</text>
</comment>
<evidence type="ECO:0000256" key="1">
    <source>
        <dbReference type="ARBA" id="ARBA00022679"/>
    </source>
</evidence>
<dbReference type="Pfam" id="PF01087">
    <property type="entry name" value="GalP_UDP_transf"/>
    <property type="match status" value="1"/>
</dbReference>
<evidence type="ECO:0000313" key="5">
    <source>
        <dbReference type="EMBL" id="GAJ03483.1"/>
    </source>
</evidence>
<dbReference type="EMBL" id="BARW01031472">
    <property type="protein sequence ID" value="GAJ03483.1"/>
    <property type="molecule type" value="Genomic_DNA"/>
</dbReference>
<dbReference type="InterPro" id="IPR036265">
    <property type="entry name" value="HIT-like_sf"/>
</dbReference>
<dbReference type="GO" id="GO:0006012">
    <property type="term" value="P:galactose metabolic process"/>
    <property type="evidence" value="ECO:0007669"/>
    <property type="project" value="InterPro"/>
</dbReference>
<dbReference type="Gene3D" id="3.30.428.10">
    <property type="entry name" value="HIT-like"/>
    <property type="match status" value="1"/>
</dbReference>
<organism evidence="5">
    <name type="scientific">marine sediment metagenome</name>
    <dbReference type="NCBI Taxonomy" id="412755"/>
    <lineage>
        <taxon>unclassified sequences</taxon>
        <taxon>metagenomes</taxon>
        <taxon>ecological metagenomes</taxon>
    </lineage>
</organism>
<proteinExistence type="predicted"/>
<accession>X1TDW7</accession>
<keyword evidence="1" id="KW-0808">Transferase</keyword>
<dbReference type="SUPFAM" id="SSF54197">
    <property type="entry name" value="HIT-like"/>
    <property type="match status" value="1"/>
</dbReference>